<evidence type="ECO:0008006" key="4">
    <source>
        <dbReference type="Google" id="ProtNLM"/>
    </source>
</evidence>
<dbReference type="PANTHER" id="PTHR16230:SF3">
    <property type="entry name" value="BIOGENESIS OF LYSOSOMAL ORGANELLES COMPLEX-1, SUBUNIT 4, CAPPUCCINO"/>
    <property type="match status" value="1"/>
</dbReference>
<sequence>MVEKKAAEDYAKLFQSISLDKEVNPIYMNIEDMLARLDELETLLANVKAENNIIVDQYTNNIVGFAKEFRILKERIDTLENFVGLVNNNVDEVEKSLDIAENELNITDYSLKGLIFKPFLSKSKSSNQVSLDSSIEETIIPSNIKNNEFHPVQIFKTDNYFK</sequence>
<dbReference type="AlphaFoldDB" id="A0A1A9V4H0"/>
<dbReference type="VEuPathDB" id="VectorBase:GAUT025582"/>
<evidence type="ECO:0000313" key="2">
    <source>
        <dbReference type="EnsemblMetazoa" id="GAUT025582-PA"/>
    </source>
</evidence>
<dbReference type="STRING" id="7395.A0A1A9V4H0"/>
<dbReference type="PANTHER" id="PTHR16230">
    <property type="entry name" value="CAPPUCCINO"/>
    <property type="match status" value="1"/>
</dbReference>
<evidence type="ECO:0000313" key="3">
    <source>
        <dbReference type="Proteomes" id="UP000078200"/>
    </source>
</evidence>
<keyword evidence="3" id="KW-1185">Reference proteome</keyword>
<dbReference type="EnsemblMetazoa" id="GAUT025582-RA">
    <property type="protein sequence ID" value="GAUT025582-PA"/>
    <property type="gene ID" value="GAUT025582"/>
</dbReference>
<organism evidence="2 3">
    <name type="scientific">Glossina austeni</name>
    <name type="common">Savannah tsetse fly</name>
    <dbReference type="NCBI Taxonomy" id="7395"/>
    <lineage>
        <taxon>Eukaryota</taxon>
        <taxon>Metazoa</taxon>
        <taxon>Ecdysozoa</taxon>
        <taxon>Arthropoda</taxon>
        <taxon>Hexapoda</taxon>
        <taxon>Insecta</taxon>
        <taxon>Pterygota</taxon>
        <taxon>Neoptera</taxon>
        <taxon>Endopterygota</taxon>
        <taxon>Diptera</taxon>
        <taxon>Brachycera</taxon>
        <taxon>Muscomorpha</taxon>
        <taxon>Hippoboscoidea</taxon>
        <taxon>Glossinidae</taxon>
        <taxon>Glossina</taxon>
    </lineage>
</organism>
<reference evidence="2" key="1">
    <citation type="submission" date="2020-05" db="UniProtKB">
        <authorList>
            <consortium name="EnsemblMetazoa"/>
        </authorList>
    </citation>
    <scope>IDENTIFICATION</scope>
    <source>
        <strain evidence="2">TTRI</strain>
    </source>
</reference>
<dbReference type="InterPro" id="IPR024857">
    <property type="entry name" value="Cappuccino"/>
</dbReference>
<protein>
    <recommendedName>
        <fullName evidence="4">Biogenesis of lysosome-related organelles complex 1 subunit 4</fullName>
    </recommendedName>
</protein>
<name>A0A1A9V4H0_GLOAU</name>
<dbReference type="Gene3D" id="1.20.5.340">
    <property type="match status" value="1"/>
</dbReference>
<dbReference type="Proteomes" id="UP000078200">
    <property type="component" value="Unassembled WGS sequence"/>
</dbReference>
<keyword evidence="1" id="KW-0175">Coiled coil</keyword>
<dbReference type="GO" id="GO:0031083">
    <property type="term" value="C:BLOC-1 complex"/>
    <property type="evidence" value="ECO:0007669"/>
    <property type="project" value="TreeGrafter"/>
</dbReference>
<accession>A0A1A9V4H0</accession>
<evidence type="ECO:0000256" key="1">
    <source>
        <dbReference type="SAM" id="Coils"/>
    </source>
</evidence>
<proteinExistence type="predicted"/>
<feature type="coiled-coil region" evidence="1">
    <location>
        <begin position="30"/>
        <end position="57"/>
    </location>
</feature>